<organism evidence="11 12">
    <name type="scientific">Ilex paraguariensis</name>
    <name type="common">yerba mate</name>
    <dbReference type="NCBI Taxonomy" id="185542"/>
    <lineage>
        <taxon>Eukaryota</taxon>
        <taxon>Viridiplantae</taxon>
        <taxon>Streptophyta</taxon>
        <taxon>Embryophyta</taxon>
        <taxon>Tracheophyta</taxon>
        <taxon>Spermatophyta</taxon>
        <taxon>Magnoliopsida</taxon>
        <taxon>eudicotyledons</taxon>
        <taxon>Gunneridae</taxon>
        <taxon>Pentapetalae</taxon>
        <taxon>asterids</taxon>
        <taxon>campanulids</taxon>
        <taxon>Aquifoliales</taxon>
        <taxon>Aquifoliaceae</taxon>
        <taxon>Ilex</taxon>
    </lineage>
</organism>
<dbReference type="PRINTS" id="PR01415">
    <property type="entry name" value="ANKYRIN"/>
</dbReference>
<dbReference type="PROSITE" id="PS50297">
    <property type="entry name" value="ANK_REP_REGION"/>
    <property type="match status" value="3"/>
</dbReference>
<evidence type="ECO:0000256" key="7">
    <source>
        <dbReference type="PROSITE-ProRule" id="PRU00023"/>
    </source>
</evidence>
<dbReference type="InterPro" id="IPR002110">
    <property type="entry name" value="Ankyrin_rpt"/>
</dbReference>
<sequence length="593" mass="65674">MDRRLHEAVLKGDVAAFQKLIADDENLINQTVPGKSNTILHLAARFGHRELASEIVKLWPEMVSAADGELETPLHEACREGQVTIMNMLLETNPWVAYKVNRRDESVLFVACERGRLEVVKELLRFQWLLTMEMDLATTSLHVAATAGHTEIVKEIVKARPDFAWKKNSHGHTPLHLACSKGHLEITRELLRLDTDLSSLQDDGGKTPLHCAAIKGRVNIIDEILSVSLESAEMITNSGETVLHMAVKHNQFDAVKYLTETLNVTKIMNMPDNDGNTILHIATAGKLTTMVTYLIKLGVDVNALNRKGYTALDVVESDASNSGALAIVPALQDAGGMRCEQLPPRSLDIQQISQPNSGNIPVTRPVKNSESPARHGHHRRQTHRRSKQIELQNEGLRNARNTITVVAVLIATVTFSAGINPPGGFDQESGKAKRAKQTAFKVFMVCNIMALFLSLGIVNVLVSIIPFKRKSMMELLVVTHKVMWVSTLFMASAYIAATWTIMPETKGTRWVTVELVVVGGGCTVTVCLGLGVLLAKHWCRKREWRRRREKKNKNGSPNSSISRVDEMRSIRKGSGDCSSNSDVESSDHGYHVY</sequence>
<accession>A0ABC8RHS5</accession>
<evidence type="ECO:0000256" key="6">
    <source>
        <dbReference type="ARBA" id="ARBA00023136"/>
    </source>
</evidence>
<dbReference type="AlphaFoldDB" id="A0ABC8RHS5"/>
<dbReference type="PROSITE" id="PS50088">
    <property type="entry name" value="ANK_REPEAT"/>
    <property type="match status" value="3"/>
</dbReference>
<evidence type="ECO:0000259" key="10">
    <source>
        <dbReference type="Pfam" id="PF13962"/>
    </source>
</evidence>
<dbReference type="PANTHER" id="PTHR24186:SF37">
    <property type="entry name" value="PGG DOMAIN-CONTAINING PROTEIN"/>
    <property type="match status" value="1"/>
</dbReference>
<evidence type="ECO:0000256" key="8">
    <source>
        <dbReference type="SAM" id="MobiDB-lite"/>
    </source>
</evidence>
<gene>
    <name evidence="11" type="ORF">ILEXP_LOCUS12276</name>
</gene>
<evidence type="ECO:0000256" key="1">
    <source>
        <dbReference type="ARBA" id="ARBA00004141"/>
    </source>
</evidence>
<keyword evidence="4 9" id="KW-1133">Transmembrane helix</keyword>
<name>A0ABC8RHS5_9AQUA</name>
<dbReference type="SMART" id="SM00248">
    <property type="entry name" value="ANK"/>
    <property type="match status" value="8"/>
</dbReference>
<dbReference type="Pfam" id="PF13962">
    <property type="entry name" value="PGG"/>
    <property type="match status" value="1"/>
</dbReference>
<evidence type="ECO:0000256" key="5">
    <source>
        <dbReference type="ARBA" id="ARBA00023043"/>
    </source>
</evidence>
<dbReference type="InterPro" id="IPR036770">
    <property type="entry name" value="Ankyrin_rpt-contain_sf"/>
</dbReference>
<feature type="region of interest" description="Disordered" evidence="8">
    <location>
        <begin position="546"/>
        <end position="593"/>
    </location>
</feature>
<dbReference type="Proteomes" id="UP001642360">
    <property type="component" value="Unassembled WGS sequence"/>
</dbReference>
<feature type="transmembrane region" description="Helical" evidence="9">
    <location>
        <begin position="439"/>
        <end position="462"/>
    </location>
</feature>
<dbReference type="PANTHER" id="PTHR24186">
    <property type="entry name" value="PROTEIN PHOSPHATASE 1 REGULATORY SUBUNIT"/>
    <property type="match status" value="1"/>
</dbReference>
<evidence type="ECO:0000256" key="3">
    <source>
        <dbReference type="ARBA" id="ARBA00022737"/>
    </source>
</evidence>
<feature type="repeat" description="ANK" evidence="7">
    <location>
        <begin position="204"/>
        <end position="226"/>
    </location>
</feature>
<feature type="transmembrane region" description="Helical" evidence="9">
    <location>
        <begin position="402"/>
        <end position="419"/>
    </location>
</feature>
<evidence type="ECO:0000313" key="12">
    <source>
        <dbReference type="Proteomes" id="UP001642360"/>
    </source>
</evidence>
<feature type="repeat" description="ANK" evidence="7">
    <location>
        <begin position="274"/>
        <end position="306"/>
    </location>
</feature>
<dbReference type="SUPFAM" id="SSF48403">
    <property type="entry name" value="Ankyrin repeat"/>
    <property type="match status" value="2"/>
</dbReference>
<protein>
    <recommendedName>
        <fullName evidence="10">PGG domain-containing protein</fullName>
    </recommendedName>
</protein>
<comment type="caution">
    <text evidence="11">The sequence shown here is derived from an EMBL/GenBank/DDBJ whole genome shotgun (WGS) entry which is preliminary data.</text>
</comment>
<feature type="transmembrane region" description="Helical" evidence="9">
    <location>
        <begin position="515"/>
        <end position="538"/>
    </location>
</feature>
<keyword evidence="12" id="KW-1185">Reference proteome</keyword>
<feature type="compositionally biased region" description="Basic residues" evidence="8">
    <location>
        <begin position="374"/>
        <end position="386"/>
    </location>
</feature>
<dbReference type="InterPro" id="IPR026961">
    <property type="entry name" value="PGG_dom"/>
</dbReference>
<reference evidence="11 12" key="1">
    <citation type="submission" date="2024-02" db="EMBL/GenBank/DDBJ databases">
        <authorList>
            <person name="Vignale AGUSTIN F."/>
            <person name="Sosa J E."/>
            <person name="Modenutti C."/>
        </authorList>
    </citation>
    <scope>NUCLEOTIDE SEQUENCE [LARGE SCALE GENOMIC DNA]</scope>
</reference>
<keyword evidence="2 9" id="KW-0812">Transmembrane</keyword>
<feature type="compositionally biased region" description="Polar residues" evidence="8">
    <location>
        <begin position="350"/>
        <end position="371"/>
    </location>
</feature>
<evidence type="ECO:0000256" key="2">
    <source>
        <dbReference type="ARBA" id="ARBA00022692"/>
    </source>
</evidence>
<dbReference type="GO" id="GO:0016020">
    <property type="term" value="C:membrane"/>
    <property type="evidence" value="ECO:0007669"/>
    <property type="project" value="UniProtKB-SubCell"/>
</dbReference>
<feature type="repeat" description="ANK" evidence="7">
    <location>
        <begin position="170"/>
        <end position="202"/>
    </location>
</feature>
<evidence type="ECO:0000256" key="4">
    <source>
        <dbReference type="ARBA" id="ARBA00022989"/>
    </source>
</evidence>
<proteinExistence type="predicted"/>
<feature type="domain" description="PGG" evidence="10">
    <location>
        <begin position="394"/>
        <end position="500"/>
    </location>
</feature>
<feature type="transmembrane region" description="Helical" evidence="9">
    <location>
        <begin position="482"/>
        <end position="503"/>
    </location>
</feature>
<dbReference type="Gene3D" id="1.25.40.20">
    <property type="entry name" value="Ankyrin repeat-containing domain"/>
    <property type="match status" value="3"/>
</dbReference>
<comment type="subcellular location">
    <subcellularLocation>
        <location evidence="1">Membrane</location>
        <topology evidence="1">Multi-pass membrane protein</topology>
    </subcellularLocation>
</comment>
<keyword evidence="3" id="KW-0677">Repeat</keyword>
<feature type="region of interest" description="Disordered" evidence="8">
    <location>
        <begin position="350"/>
        <end position="387"/>
    </location>
</feature>
<dbReference type="Pfam" id="PF12796">
    <property type="entry name" value="Ank_2"/>
    <property type="match status" value="3"/>
</dbReference>
<keyword evidence="6 9" id="KW-0472">Membrane</keyword>
<dbReference type="EMBL" id="CAUOFW020001395">
    <property type="protein sequence ID" value="CAK9144526.1"/>
    <property type="molecule type" value="Genomic_DNA"/>
</dbReference>
<evidence type="ECO:0000256" key="9">
    <source>
        <dbReference type="SAM" id="Phobius"/>
    </source>
</evidence>
<evidence type="ECO:0000313" key="11">
    <source>
        <dbReference type="EMBL" id="CAK9144526.1"/>
    </source>
</evidence>
<keyword evidence="5 7" id="KW-0040">ANK repeat</keyword>